<sequence length="140" mass="16077">MSTGPKVDARYAEEVSVFGPPFAYYKDRTERESPSLKLFFAGFLITVVCALDFLLATNILIYVRTMNPNDTRDIFVHSAIVVLSLLLIWVSYKFLCWYIAKFQITDTLKEHKIYKKIANDVIELENLLTSSSSAPDRRLD</sequence>
<protein>
    <submittedName>
        <fullName evidence="2">Uncharacterized protein</fullName>
    </submittedName>
</protein>
<feature type="transmembrane region" description="Helical" evidence="1">
    <location>
        <begin position="74"/>
        <end position="100"/>
    </location>
</feature>
<reference evidence="3" key="1">
    <citation type="journal article" date="2015" name="J. Biotechnol.">
        <title>The structure of the Cyberlindnera jadinii genome and its relation to Candida utilis analyzed by the occurrence of single nucleotide polymorphisms.</title>
        <authorList>
            <person name="Rupp O."/>
            <person name="Brinkrolf K."/>
            <person name="Buerth C."/>
            <person name="Kunigo M."/>
            <person name="Schneider J."/>
            <person name="Jaenicke S."/>
            <person name="Goesmann A."/>
            <person name="Puehler A."/>
            <person name="Jaeger K.-E."/>
            <person name="Ernst J.F."/>
        </authorList>
    </citation>
    <scope>NUCLEOTIDE SEQUENCE [LARGE SCALE GENOMIC DNA]</scope>
    <source>
        <strain evidence="3">ATCC 18201 / CBS 1600 / BCRC 20928 / JCM 3617 / NBRC 0987 / NRRL Y-1542</strain>
    </source>
</reference>
<feature type="transmembrane region" description="Helical" evidence="1">
    <location>
        <begin position="38"/>
        <end position="62"/>
    </location>
</feature>
<evidence type="ECO:0000313" key="2">
    <source>
        <dbReference type="EMBL" id="CEP20333.1"/>
    </source>
</evidence>
<keyword evidence="1" id="KW-0472">Membrane</keyword>
<keyword evidence="1" id="KW-0812">Transmembrane</keyword>
<keyword evidence="1" id="KW-1133">Transmembrane helix</keyword>
<name>A0A0H5BY17_CYBJN</name>
<dbReference type="EMBL" id="CDQK01000001">
    <property type="protein sequence ID" value="CEP20333.1"/>
    <property type="molecule type" value="Genomic_DNA"/>
</dbReference>
<accession>A0A0H5BY17</accession>
<organism evidence="2 3">
    <name type="scientific">Cyberlindnera jadinii (strain ATCC 18201 / CBS 1600 / BCRC 20928 / JCM 3617 / NBRC 0987 / NRRL Y-1542)</name>
    <name type="common">Torula yeast</name>
    <name type="synonym">Candida utilis</name>
    <dbReference type="NCBI Taxonomy" id="983966"/>
    <lineage>
        <taxon>Eukaryota</taxon>
        <taxon>Fungi</taxon>
        <taxon>Dikarya</taxon>
        <taxon>Ascomycota</taxon>
        <taxon>Saccharomycotina</taxon>
        <taxon>Saccharomycetes</taxon>
        <taxon>Phaffomycetales</taxon>
        <taxon>Phaffomycetaceae</taxon>
        <taxon>Cyberlindnera</taxon>
    </lineage>
</organism>
<gene>
    <name evidence="2" type="ORF">BN1211_0165</name>
</gene>
<proteinExistence type="predicted"/>
<evidence type="ECO:0000313" key="3">
    <source>
        <dbReference type="Proteomes" id="UP000038830"/>
    </source>
</evidence>
<dbReference type="AlphaFoldDB" id="A0A0H5BY17"/>
<evidence type="ECO:0000256" key="1">
    <source>
        <dbReference type="SAM" id="Phobius"/>
    </source>
</evidence>
<dbReference type="Proteomes" id="UP000038830">
    <property type="component" value="Unassembled WGS sequence"/>
</dbReference>